<gene>
    <name evidence="1" type="ORF">CS063_08015</name>
</gene>
<dbReference type="Proteomes" id="UP000224460">
    <property type="component" value="Unassembled WGS sequence"/>
</dbReference>
<keyword evidence="1" id="KW-0378">Hydrolase</keyword>
<dbReference type="EMBL" id="PEDL01000006">
    <property type="protein sequence ID" value="PHV70954.1"/>
    <property type="molecule type" value="Genomic_DNA"/>
</dbReference>
<evidence type="ECO:0000313" key="1">
    <source>
        <dbReference type="EMBL" id="PHV70954.1"/>
    </source>
</evidence>
<name>A0AC61DCB7_9FIRM</name>
<protein>
    <submittedName>
        <fullName evidence="1">HAD family hydrolase</fullName>
    </submittedName>
</protein>
<organism evidence="1 2">
    <name type="scientific">Sporanaerobium hydrogeniformans</name>
    <dbReference type="NCBI Taxonomy" id="3072179"/>
    <lineage>
        <taxon>Bacteria</taxon>
        <taxon>Bacillati</taxon>
        <taxon>Bacillota</taxon>
        <taxon>Clostridia</taxon>
        <taxon>Lachnospirales</taxon>
        <taxon>Lachnospiraceae</taxon>
        <taxon>Sporanaerobium</taxon>
    </lineage>
</organism>
<evidence type="ECO:0000313" key="2">
    <source>
        <dbReference type="Proteomes" id="UP000224460"/>
    </source>
</evidence>
<sequence>MKIDSLIFDLDGTLWDSVDGIVVAWNAAIKKFPEVQLELTRERVMAVMGTQLPEIARQFFKDVDEEKRQELMRICSKEECHYMKEHGGVLYDDLEETLSQLAKSYKLCIVSNCQCGYIESFLDYHKLRHYFIDIQDAESTGLTKAENIKKVIARNHLKAPVYIGDTLKDQESAKEAGIPFVYASYGFGEVKTYDYKINSFKELLKLFM</sequence>
<proteinExistence type="predicted"/>
<keyword evidence="2" id="KW-1185">Reference proteome</keyword>
<accession>A0AC61DCB7</accession>
<comment type="caution">
    <text evidence="1">The sequence shown here is derived from an EMBL/GenBank/DDBJ whole genome shotgun (WGS) entry which is preliminary data.</text>
</comment>
<reference evidence="1" key="1">
    <citation type="submission" date="2017-10" db="EMBL/GenBank/DDBJ databases">
        <title>Genome sequence of cellulolytic Lachnospiraceae bacterium XHS1971 isolated from hotspring sediment.</title>
        <authorList>
            <person name="Vasudevan G."/>
            <person name="Joshi A.J."/>
            <person name="Hivarkar S."/>
            <person name="Lanjekar V.B."/>
            <person name="Dhakephalkar P.K."/>
            <person name="Dagar S."/>
        </authorList>
    </citation>
    <scope>NUCLEOTIDE SEQUENCE</scope>
    <source>
        <strain evidence="1">XHS1971</strain>
    </source>
</reference>